<feature type="region of interest" description="Disordered" evidence="4">
    <location>
        <begin position="811"/>
        <end position="851"/>
    </location>
</feature>
<dbReference type="PANTHER" id="PTHR14150">
    <property type="entry name" value="U3 SMALL NUCLEOLAR RNA-ASSOCIATED PROTEIN 14"/>
    <property type="match status" value="1"/>
</dbReference>
<dbReference type="PhylomeDB" id="A0A0D2WW74"/>
<feature type="compositionally biased region" description="Basic and acidic residues" evidence="4">
    <location>
        <begin position="163"/>
        <end position="173"/>
    </location>
</feature>
<feature type="compositionally biased region" description="Basic and acidic residues" evidence="4">
    <location>
        <begin position="600"/>
        <end position="623"/>
    </location>
</feature>
<feature type="compositionally biased region" description="Polar residues" evidence="4">
    <location>
        <begin position="1009"/>
        <end position="1019"/>
    </location>
</feature>
<dbReference type="GO" id="GO:0032040">
    <property type="term" value="C:small-subunit processome"/>
    <property type="evidence" value="ECO:0007669"/>
    <property type="project" value="InterPro"/>
</dbReference>
<dbReference type="InParanoid" id="A0A0D2WW74"/>
<dbReference type="GO" id="GO:0006364">
    <property type="term" value="P:rRNA processing"/>
    <property type="evidence" value="ECO:0007669"/>
    <property type="project" value="InterPro"/>
</dbReference>
<organism evidence="5 6">
    <name type="scientific">Capsaspora owczarzaki (strain ATCC 30864)</name>
    <dbReference type="NCBI Taxonomy" id="595528"/>
    <lineage>
        <taxon>Eukaryota</taxon>
        <taxon>Filasterea</taxon>
        <taxon>Capsaspora</taxon>
    </lineage>
</organism>
<dbReference type="Proteomes" id="UP000008743">
    <property type="component" value="Unassembled WGS sequence"/>
</dbReference>
<feature type="compositionally biased region" description="Low complexity" evidence="4">
    <location>
        <begin position="935"/>
        <end position="955"/>
    </location>
</feature>
<feature type="region of interest" description="Disordered" evidence="4">
    <location>
        <begin position="395"/>
        <end position="414"/>
    </location>
</feature>
<feature type="compositionally biased region" description="Acidic residues" evidence="4">
    <location>
        <begin position="684"/>
        <end position="700"/>
    </location>
</feature>
<feature type="region of interest" description="Disordered" evidence="4">
    <location>
        <begin position="1277"/>
        <end position="1296"/>
    </location>
</feature>
<gene>
    <name evidence="5" type="ORF">CAOG_006972</name>
</gene>
<proteinExistence type="predicted"/>
<evidence type="ECO:0000313" key="6">
    <source>
        <dbReference type="Proteomes" id="UP000008743"/>
    </source>
</evidence>
<feature type="compositionally biased region" description="Basic and acidic residues" evidence="4">
    <location>
        <begin position="811"/>
        <end position="823"/>
    </location>
</feature>
<dbReference type="Pfam" id="PF04615">
    <property type="entry name" value="Utp14"/>
    <property type="match status" value="1"/>
</dbReference>
<accession>A0A0D2WW74</accession>
<feature type="region of interest" description="Disordered" evidence="4">
    <location>
        <begin position="600"/>
        <end position="627"/>
    </location>
</feature>
<dbReference type="FunCoup" id="A0A0D2WW74">
    <property type="interactions" value="379"/>
</dbReference>
<feature type="compositionally biased region" description="Polar residues" evidence="4">
    <location>
        <begin position="398"/>
        <end position="414"/>
    </location>
</feature>
<dbReference type="OMA" id="EDLDFHE"/>
<feature type="compositionally biased region" description="Acidic residues" evidence="4">
    <location>
        <begin position="174"/>
        <end position="187"/>
    </location>
</feature>
<feature type="region of interest" description="Disordered" evidence="4">
    <location>
        <begin position="664"/>
        <end position="723"/>
    </location>
</feature>
<evidence type="ECO:0008006" key="7">
    <source>
        <dbReference type="Google" id="ProtNLM"/>
    </source>
</evidence>
<feature type="compositionally biased region" description="Basic and acidic residues" evidence="4">
    <location>
        <begin position="770"/>
        <end position="780"/>
    </location>
</feature>
<evidence type="ECO:0000313" key="5">
    <source>
        <dbReference type="EMBL" id="KJE96693.1"/>
    </source>
</evidence>
<dbReference type="eggNOG" id="KOG2172">
    <property type="taxonomic scope" value="Eukaryota"/>
</dbReference>
<feature type="region of interest" description="Disordered" evidence="4">
    <location>
        <begin position="1"/>
        <end position="96"/>
    </location>
</feature>
<name>A0A0D2WW74_CAPO3</name>
<reference evidence="6" key="1">
    <citation type="submission" date="2011-02" db="EMBL/GenBank/DDBJ databases">
        <title>The Genome Sequence of Capsaspora owczarzaki ATCC 30864.</title>
        <authorList>
            <person name="Russ C."/>
            <person name="Cuomo C."/>
            <person name="Burger G."/>
            <person name="Gray M.W."/>
            <person name="Holland P.W.H."/>
            <person name="King N."/>
            <person name="Lang F.B.F."/>
            <person name="Roger A.J."/>
            <person name="Ruiz-Trillo I."/>
            <person name="Young S.K."/>
            <person name="Zeng Q."/>
            <person name="Gargeya S."/>
            <person name="Alvarado L."/>
            <person name="Berlin A."/>
            <person name="Chapman S.B."/>
            <person name="Chen Z."/>
            <person name="Freedman E."/>
            <person name="Gellesch M."/>
            <person name="Goldberg J."/>
            <person name="Griggs A."/>
            <person name="Gujja S."/>
            <person name="Heilman E."/>
            <person name="Heiman D."/>
            <person name="Howarth C."/>
            <person name="Mehta T."/>
            <person name="Neiman D."/>
            <person name="Pearson M."/>
            <person name="Roberts A."/>
            <person name="Saif S."/>
            <person name="Shea T."/>
            <person name="Shenoy N."/>
            <person name="Sisk P."/>
            <person name="Stolte C."/>
            <person name="Sykes S."/>
            <person name="White J."/>
            <person name="Yandava C."/>
            <person name="Haas B."/>
            <person name="Nusbaum C."/>
            <person name="Birren B."/>
        </authorList>
    </citation>
    <scope>NUCLEOTIDE SEQUENCE</scope>
    <source>
        <strain evidence="6">ATCC 30864</strain>
    </source>
</reference>
<dbReference type="RefSeq" id="XP_004343696.1">
    <property type="nucleotide sequence ID" value="XM_004343646.2"/>
</dbReference>
<dbReference type="PANTHER" id="PTHR14150:SF12">
    <property type="entry name" value="U3 SMALL NUCLEOLAR RNA-ASSOCIATED PROTEIN 14 HOMOLOG A"/>
    <property type="match status" value="1"/>
</dbReference>
<keyword evidence="6" id="KW-1185">Reference proteome</keyword>
<feature type="compositionally biased region" description="Acidic residues" evidence="4">
    <location>
        <begin position="345"/>
        <end position="365"/>
    </location>
</feature>
<dbReference type="STRING" id="595528.A0A0D2WW74"/>
<dbReference type="OrthoDB" id="277439at2759"/>
<feature type="compositionally biased region" description="Basic residues" evidence="4">
    <location>
        <begin position="1285"/>
        <end position="1296"/>
    </location>
</feature>
<feature type="compositionally biased region" description="Basic residues" evidence="4">
    <location>
        <begin position="138"/>
        <end position="148"/>
    </location>
</feature>
<feature type="compositionally biased region" description="Acidic residues" evidence="4">
    <location>
        <begin position="249"/>
        <end position="292"/>
    </location>
</feature>
<feature type="region of interest" description="Disordered" evidence="4">
    <location>
        <begin position="127"/>
        <end position="371"/>
    </location>
</feature>
<protein>
    <recommendedName>
        <fullName evidence="7">U3 small nucleolar RNA-associated protein 14</fullName>
    </recommendedName>
</protein>
<feature type="region of interest" description="Disordered" evidence="4">
    <location>
        <begin position="753"/>
        <end position="799"/>
    </location>
</feature>
<evidence type="ECO:0000256" key="1">
    <source>
        <dbReference type="ARBA" id="ARBA00004604"/>
    </source>
</evidence>
<evidence type="ECO:0000256" key="3">
    <source>
        <dbReference type="ARBA" id="ARBA00023242"/>
    </source>
</evidence>
<evidence type="ECO:0000256" key="2">
    <source>
        <dbReference type="ARBA" id="ARBA00022553"/>
    </source>
</evidence>
<evidence type="ECO:0000256" key="4">
    <source>
        <dbReference type="SAM" id="MobiDB-lite"/>
    </source>
</evidence>
<feature type="compositionally biased region" description="Acidic residues" evidence="4">
    <location>
        <begin position="962"/>
        <end position="971"/>
    </location>
</feature>
<keyword evidence="3" id="KW-0539">Nucleus</keyword>
<sequence length="1296" mass="141443">MIGRGGRGGFQQQQQQQRGGGRGGRGGAGGRGRGGGRGGGRSFSRPSSDSSHSHSNGNGNGNGMSKPQRRPRARSELDVYEEEDVADNPNELRRMDNVDIYEYELPENFVDEEIDEDEAFTAEDYLRYGNVGGDSNSKKNKSKSKAKSVKFTPDMFINMDENDSGRSARGRRDDDDDDDEDDDEVDLSENNPEAMDISELLDADYDEDEDDDDTVQTGKGAKADSKSKKQATKKQPASKSGKKAAPQSSDEDEDDDDEDDDDDDTIFDDDDDDEDEDDDEDGDDDDDEEDDSPAASRLNRLVASIESLSSAKGGKKPAKPKRQQERTEVIGESEFNLSRRKVATGDEDDDDDDDDDDDSVGEVDMNDLLGELGDTAEFAALKSKLGKLAKSVAKNSKLPLSSQLSRKSTATSTGERVQVGALSSAAKLSVPLSQFENQRIQRMVAYEDTSRDISKWVPTVKRMREAEHLSFPLNAPHSAPAVTSATLATKYTPQSDMERQISEVLQASGGSASGAGIERVMIESEQAMLADRSMTPEEQKERQRQLGQMRAMLSYYEAKCKRIKKIKSKTYHRIKNKALKRKAGEAGAEEEEMSLEALEKLDPEAAREQRNQLERDRAEERLTLRHKNTSKWARNMLARGHLDANEKQAMQDQLQRGDILRRRVASGDDGSDDDGQGEGNLDGGDNDDNDDDDDDDDNEDEGTRRGRLDKIESELDKALPAGGLMGLKFMQRALEKKRQEARLLLSDLRDEMETELEGDGLDAATTPQKRPADDTNDNGRKRIRMHGNDSEQDDDDEEYDQLEDPMLAAKRREAREQAARDQARSSTVAGRRTFGQQADGKKSVNSPASSKAAVRAVDKQFTADGALQIDSVAMSAGHSTRVSGFLTVGDGSADMVEATDASATTSSDGIVNRVKSFDENKDTTAPLSRRAAKRQQQQQQQQQLEQAAAAQQEQQPHATDAAGEDEDDDMEGGANPWLSAASGLDDEHTRSGSNLRAASALAGGRKAPSNASISKQANAPTLGRVDKQLAKAAKGVLDAKRAETAAQLKNVNIDTSVGATSLATKQAQRAAVSASLDDQDDEDDYVLDPSTAVLMDDDAPRTSKRSAASAAAAMDLTTSSAEQRKLIERAFANDNVVAEFEAEKRALVEADAPKDEDVTLPGWGAWGGEGIADPFPKKREIKKAAPGANKPRADAKLKHVIINEKLDRKAAKLQVGNLPHPFADRMHFEKTMAMPVGKEWNTASTFHKLVKPKVSVKTGTIIEPLNITKDVITQKKAIATAHQHAERKKSAKTARA</sequence>
<feature type="compositionally biased region" description="Acidic residues" evidence="4">
    <location>
        <begin position="199"/>
        <end position="214"/>
    </location>
</feature>
<comment type="subcellular location">
    <subcellularLocation>
        <location evidence="1">Nucleus</location>
        <location evidence="1">Nucleolus</location>
    </subcellularLocation>
</comment>
<feature type="compositionally biased region" description="Gly residues" evidence="4">
    <location>
        <begin position="18"/>
        <end position="41"/>
    </location>
</feature>
<keyword evidence="2" id="KW-0597">Phosphoprotein</keyword>
<dbReference type="InterPro" id="IPR006709">
    <property type="entry name" value="SSU_processome_Utp14"/>
</dbReference>
<feature type="compositionally biased region" description="Low complexity" evidence="4">
    <location>
        <begin position="42"/>
        <end position="57"/>
    </location>
</feature>
<feature type="compositionally biased region" description="Acidic residues" evidence="4">
    <location>
        <begin position="790"/>
        <end position="799"/>
    </location>
</feature>
<feature type="compositionally biased region" description="Basic and acidic residues" evidence="4">
    <location>
        <begin position="701"/>
        <end position="717"/>
    </location>
</feature>
<feature type="region of interest" description="Disordered" evidence="4">
    <location>
        <begin position="917"/>
        <end position="1019"/>
    </location>
</feature>
<dbReference type="EMBL" id="KE346372">
    <property type="protein sequence ID" value="KJE96693.1"/>
    <property type="molecule type" value="Genomic_DNA"/>
</dbReference>